<dbReference type="InterPro" id="IPR018547">
    <property type="entry name" value="AbiEi_C"/>
</dbReference>
<keyword evidence="3" id="KW-1185">Reference proteome</keyword>
<evidence type="ECO:0000313" key="2">
    <source>
        <dbReference type="EMBL" id="GAA3645317.1"/>
    </source>
</evidence>
<dbReference type="EMBL" id="BAAAYV010000002">
    <property type="protein sequence ID" value="GAA3645317.1"/>
    <property type="molecule type" value="Genomic_DNA"/>
</dbReference>
<dbReference type="RefSeq" id="WP_221857709.1">
    <property type="nucleotide sequence ID" value="NZ_BAAAYV010000002.1"/>
</dbReference>
<reference evidence="3" key="1">
    <citation type="journal article" date="2019" name="Int. J. Syst. Evol. Microbiol.">
        <title>The Global Catalogue of Microorganisms (GCM) 10K type strain sequencing project: providing services to taxonomists for standard genome sequencing and annotation.</title>
        <authorList>
            <consortium name="The Broad Institute Genomics Platform"/>
            <consortium name="The Broad Institute Genome Sequencing Center for Infectious Disease"/>
            <person name="Wu L."/>
            <person name="Ma J."/>
        </authorList>
    </citation>
    <scope>NUCLEOTIDE SEQUENCE [LARGE SCALE GENOMIC DNA]</scope>
    <source>
        <strain evidence="3">JCM 16546</strain>
    </source>
</reference>
<protein>
    <recommendedName>
        <fullName evidence="1">AbiEi antitoxin C-terminal domain-containing protein</fullName>
    </recommendedName>
</protein>
<evidence type="ECO:0000259" key="1">
    <source>
        <dbReference type="Pfam" id="PF09407"/>
    </source>
</evidence>
<comment type="caution">
    <text evidence="2">The sequence shown here is derived from an EMBL/GenBank/DDBJ whole genome shotgun (WGS) entry which is preliminary data.</text>
</comment>
<gene>
    <name evidence="2" type="ORF">GCM10022202_00680</name>
</gene>
<proteinExistence type="predicted"/>
<accession>A0ABP7B1H5</accession>
<sequence length="193" mass="20775">MLFMEFGHGGLSPAELSAARLDGDLVVVGDAHVPAHALETPFLRAATLRPVLGDDLIAIGHSAAWVHGALGLPPRVHHVQRGRSRTKRPIDHRVRFRDTALDDADVVRIGGVRVSSRARTLVELARIGDDDPTGAAAARRIATPEVTREAIAWLDSHLRFPGRRPARRFIDAVIGGDGGAMAPLSVPERPTRT</sequence>
<name>A0ABP7B1H5_9MICO</name>
<feature type="domain" description="AbiEi antitoxin C-terminal" evidence="1">
    <location>
        <begin position="51"/>
        <end position="126"/>
    </location>
</feature>
<dbReference type="Pfam" id="PF09407">
    <property type="entry name" value="AbiEi_1"/>
    <property type="match status" value="1"/>
</dbReference>
<organism evidence="2 3">
    <name type="scientific">Microbacterium marinilacus</name>
    <dbReference type="NCBI Taxonomy" id="415209"/>
    <lineage>
        <taxon>Bacteria</taxon>
        <taxon>Bacillati</taxon>
        <taxon>Actinomycetota</taxon>
        <taxon>Actinomycetes</taxon>
        <taxon>Micrococcales</taxon>
        <taxon>Microbacteriaceae</taxon>
        <taxon>Microbacterium</taxon>
    </lineage>
</organism>
<dbReference type="Proteomes" id="UP001410795">
    <property type="component" value="Unassembled WGS sequence"/>
</dbReference>
<evidence type="ECO:0000313" key="3">
    <source>
        <dbReference type="Proteomes" id="UP001410795"/>
    </source>
</evidence>